<protein>
    <submittedName>
        <fullName evidence="2">Siphovirus ReqiPepy6 Gp37-like family protein</fullName>
    </submittedName>
</protein>
<dbReference type="InterPro" id="IPR029432">
    <property type="entry name" value="Gp28/Gp37-like_dom"/>
</dbReference>
<gene>
    <name evidence="2" type="ORF">EHE19_019140</name>
</gene>
<evidence type="ECO:0000313" key="2">
    <source>
        <dbReference type="EMBL" id="QNU66913.1"/>
    </source>
</evidence>
<dbReference type="Pfam" id="PF14594">
    <property type="entry name" value="Sipho_Gp37"/>
    <property type="match status" value="1"/>
</dbReference>
<proteinExistence type="predicted"/>
<evidence type="ECO:0000259" key="1">
    <source>
        <dbReference type="Pfam" id="PF14594"/>
    </source>
</evidence>
<name>A0A4U7JBL2_9FIRM</name>
<dbReference type="OrthoDB" id="9255846at2"/>
<dbReference type="KEGG" id="rher:EHE19_019140"/>
<feature type="domain" description="Gp28/Gp37-like" evidence="1">
    <location>
        <begin position="2"/>
        <end position="332"/>
    </location>
</feature>
<dbReference type="AlphaFoldDB" id="A0A4U7JBL2"/>
<sequence>MELYIYNSELELLGLVDIFDSLRWRRRYFQPGEFELHLKATAENIALFQEQYIVARHNTVEAGIIENIEISTDNLVVKGRFLSSLLERRIVLAKTTLNTTAELAMRILVSNMTPIPKLELGELKGFTETVDIQVTYKNIAVTLTKIAQVSNIGYTVKFDRLNKKLLFECYKGIDRSASQDVNARAIFSEEFENVTDSKYTLATENYRTVALVGGEGEDTDRILVMVGEANGLTRREIFVDAKDLKKENLTDEQYKFLLRQRGIEALTGAAKSEVFESNVNLQSNLVYKKDFDLGDVVTCRNRKWNKKIDVRITEIEEVYENGILTITPTFGSPLPELKDVLKEE</sequence>
<dbReference type="Proteomes" id="UP000306409">
    <property type="component" value="Chromosome"/>
</dbReference>
<dbReference type="EMBL" id="CP061336">
    <property type="protein sequence ID" value="QNU66913.1"/>
    <property type="molecule type" value="Genomic_DNA"/>
</dbReference>
<accession>A0A4U7JBL2</accession>
<organism evidence="2 3">
    <name type="scientific">Ruminiclostridium herbifermentans</name>
    <dbReference type="NCBI Taxonomy" id="2488810"/>
    <lineage>
        <taxon>Bacteria</taxon>
        <taxon>Bacillati</taxon>
        <taxon>Bacillota</taxon>
        <taxon>Clostridia</taxon>
        <taxon>Eubacteriales</taxon>
        <taxon>Oscillospiraceae</taxon>
        <taxon>Ruminiclostridium</taxon>
    </lineage>
</organism>
<evidence type="ECO:0000313" key="3">
    <source>
        <dbReference type="Proteomes" id="UP000306409"/>
    </source>
</evidence>
<dbReference type="RefSeq" id="WP_137698748.1">
    <property type="nucleotide sequence ID" value="NZ_CP061336.1"/>
</dbReference>
<reference evidence="2 3" key="1">
    <citation type="submission" date="2020-09" db="EMBL/GenBank/DDBJ databases">
        <title>Characterization and genome sequencing of Ruminiclostridium sp. nov. MA18.</title>
        <authorList>
            <person name="Rettenmaier R."/>
            <person name="Kowollik M.-L."/>
            <person name="Liebl W."/>
            <person name="Zverlov V."/>
        </authorList>
    </citation>
    <scope>NUCLEOTIDE SEQUENCE [LARGE SCALE GENOMIC DNA]</scope>
    <source>
        <strain evidence="2 3">MA18</strain>
    </source>
</reference>
<keyword evidence="3" id="KW-1185">Reference proteome</keyword>